<name>A0A239KHP3_9ACTN</name>
<protein>
    <recommendedName>
        <fullName evidence="3">DUF4375 domain-containing protein</fullName>
    </recommendedName>
</protein>
<proteinExistence type="predicted"/>
<accession>A0A239KHP3</accession>
<reference evidence="1 2" key="1">
    <citation type="submission" date="2017-06" db="EMBL/GenBank/DDBJ databases">
        <authorList>
            <person name="Kim H.J."/>
            <person name="Triplett B.A."/>
        </authorList>
    </citation>
    <scope>NUCLEOTIDE SEQUENCE [LARGE SCALE GENOMIC DNA]</scope>
    <source>
        <strain evidence="1 2">DSM 43151</strain>
    </source>
</reference>
<dbReference type="Proteomes" id="UP000198415">
    <property type="component" value="Unassembled WGS sequence"/>
</dbReference>
<dbReference type="EMBL" id="FZNR01000052">
    <property type="protein sequence ID" value="SNT17701.1"/>
    <property type="molecule type" value="Genomic_DNA"/>
</dbReference>
<gene>
    <name evidence="1" type="ORF">SAMN06264365_1524</name>
</gene>
<sequence length="127" mass="14664">MDPTLHAVWNHSIDVWLDDAFETASQGTRMLAGVQHLHNNVIPEGLAWAVETFEEVTFRRAAEGLRYFGFPDLDPFFTDLLANREDQDYINSREDEYLELFPEDEELEEAILARLSAFPDEFDNGEP</sequence>
<evidence type="ECO:0000313" key="1">
    <source>
        <dbReference type="EMBL" id="SNT17701.1"/>
    </source>
</evidence>
<evidence type="ECO:0008006" key="3">
    <source>
        <dbReference type="Google" id="ProtNLM"/>
    </source>
</evidence>
<organism evidence="1 2">
    <name type="scientific">Actinoplanes regularis</name>
    <dbReference type="NCBI Taxonomy" id="52697"/>
    <lineage>
        <taxon>Bacteria</taxon>
        <taxon>Bacillati</taxon>
        <taxon>Actinomycetota</taxon>
        <taxon>Actinomycetes</taxon>
        <taxon>Micromonosporales</taxon>
        <taxon>Micromonosporaceae</taxon>
        <taxon>Actinoplanes</taxon>
    </lineage>
</organism>
<dbReference type="RefSeq" id="WP_143232962.1">
    <property type="nucleotide sequence ID" value="NZ_BOMU01000142.1"/>
</dbReference>
<keyword evidence="2" id="KW-1185">Reference proteome</keyword>
<evidence type="ECO:0000313" key="2">
    <source>
        <dbReference type="Proteomes" id="UP000198415"/>
    </source>
</evidence>
<dbReference type="AlphaFoldDB" id="A0A239KHP3"/>